<keyword evidence="1" id="KW-0472">Membrane</keyword>
<dbReference type="InterPro" id="IPR010898">
    <property type="entry name" value="Hpre_diP_synth_I"/>
</dbReference>
<keyword evidence="1" id="KW-1133">Transmembrane helix</keyword>
<keyword evidence="3" id="KW-1185">Reference proteome</keyword>
<feature type="transmembrane region" description="Helical" evidence="1">
    <location>
        <begin position="79"/>
        <end position="96"/>
    </location>
</feature>
<feature type="transmembrane region" description="Helical" evidence="1">
    <location>
        <begin position="29"/>
        <end position="50"/>
    </location>
</feature>
<protein>
    <submittedName>
        <fullName evidence="2">Heptaprenyl diphosphate synthase</fullName>
    </submittedName>
</protein>
<dbReference type="RefSeq" id="WP_152888124.1">
    <property type="nucleotide sequence ID" value="NZ_WHJC01000033.1"/>
</dbReference>
<feature type="transmembrane region" description="Helical" evidence="1">
    <location>
        <begin position="108"/>
        <end position="129"/>
    </location>
</feature>
<dbReference type="OrthoDB" id="9799095at2"/>
<dbReference type="Gene3D" id="1.10.1760.20">
    <property type="match status" value="1"/>
</dbReference>
<reference evidence="2 3" key="1">
    <citation type="submission" date="2019-10" db="EMBL/GenBank/DDBJ databases">
        <title>The Genome Sequence of Clostridium tarantellae Isolated from Fish Brain.</title>
        <authorList>
            <person name="Bano L."/>
            <person name="Kiel M."/>
            <person name="Sales G."/>
            <person name="Doxey A.C."/>
            <person name="Mansfield M.J."/>
            <person name="Schiavone M."/>
            <person name="Rossetto O."/>
            <person name="Pirazzini M."/>
            <person name="Dobrindt U."/>
            <person name="Montecucco C."/>
        </authorList>
    </citation>
    <scope>NUCLEOTIDE SEQUENCE [LARGE SCALE GENOMIC DNA]</scope>
    <source>
        <strain evidence="2 3">DSM 3997</strain>
    </source>
</reference>
<keyword evidence="1" id="KW-0812">Transmembrane</keyword>
<dbReference type="PIRSF" id="PIRSF027391">
    <property type="entry name" value="Hpre_diP_synt_I"/>
    <property type="match status" value="1"/>
</dbReference>
<accession>A0A6I1MIP6</accession>
<gene>
    <name evidence="2" type="ORF">GBZ86_04410</name>
</gene>
<dbReference type="EMBL" id="WHJC01000033">
    <property type="protein sequence ID" value="MPQ43000.1"/>
    <property type="molecule type" value="Genomic_DNA"/>
</dbReference>
<evidence type="ECO:0000313" key="3">
    <source>
        <dbReference type="Proteomes" id="UP000430345"/>
    </source>
</evidence>
<proteinExistence type="predicted"/>
<feature type="transmembrane region" description="Helical" evidence="1">
    <location>
        <begin position="7"/>
        <end position="23"/>
    </location>
</feature>
<name>A0A6I1MIP6_9CLOT</name>
<dbReference type="InterPro" id="IPR014535">
    <property type="entry name" value="Hpre_diP_synt_I"/>
</dbReference>
<feature type="transmembrane region" description="Helical" evidence="1">
    <location>
        <begin position="135"/>
        <end position="160"/>
    </location>
</feature>
<evidence type="ECO:0000256" key="1">
    <source>
        <dbReference type="SAM" id="Phobius"/>
    </source>
</evidence>
<evidence type="ECO:0000313" key="2">
    <source>
        <dbReference type="EMBL" id="MPQ43000.1"/>
    </source>
</evidence>
<organism evidence="2 3">
    <name type="scientific">Clostridium tarantellae</name>
    <dbReference type="NCBI Taxonomy" id="39493"/>
    <lineage>
        <taxon>Bacteria</taxon>
        <taxon>Bacillati</taxon>
        <taxon>Bacillota</taxon>
        <taxon>Clostridia</taxon>
        <taxon>Eubacteriales</taxon>
        <taxon>Clostridiaceae</taxon>
        <taxon>Clostridium</taxon>
    </lineage>
</organism>
<dbReference type="Pfam" id="PF07456">
    <property type="entry name" value="Hpre_diP_synt_I"/>
    <property type="match status" value="1"/>
</dbReference>
<dbReference type="Proteomes" id="UP000430345">
    <property type="component" value="Unassembled WGS sequence"/>
</dbReference>
<dbReference type="AlphaFoldDB" id="A0A6I1MIP6"/>
<sequence>MKKTNKIVYISLLVAQALVLYIFESFIPVPFIAPGAKLGLANIIIVIALYTLNNYSEVFLVLFLRLLLATIFGGNISSFLFSLFGGIFSFSAMIIVKKLWNNKVSIIGISATGAVFHNIGQLCIASFLVKNIGVMLYLPILTILAIGTGIFVGITANFCVNHLKKLPYFKETYKTRG</sequence>
<comment type="caution">
    <text evidence="2">The sequence shown here is derived from an EMBL/GenBank/DDBJ whole genome shotgun (WGS) entry which is preliminary data.</text>
</comment>